<dbReference type="PANTHER" id="PTHR43182:SF1">
    <property type="entry name" value="COBALT-PRECORRIN-7 C(5)-METHYLTRANSFERASE"/>
    <property type="match status" value="1"/>
</dbReference>
<dbReference type="SUPFAM" id="SSF53790">
    <property type="entry name" value="Tetrapyrrole methylase"/>
    <property type="match status" value="1"/>
</dbReference>
<dbReference type="InterPro" id="IPR000878">
    <property type="entry name" value="4pyrrol_Mease"/>
</dbReference>
<protein>
    <submittedName>
        <fullName evidence="7">Precorrin-6y C5,15-methyltransferase (Decarboxylating) subunit CbiE</fullName>
    </submittedName>
</protein>
<evidence type="ECO:0000313" key="8">
    <source>
        <dbReference type="Proteomes" id="UP001141629"/>
    </source>
</evidence>
<evidence type="ECO:0000259" key="6">
    <source>
        <dbReference type="Pfam" id="PF00590"/>
    </source>
</evidence>
<dbReference type="Gene3D" id="3.40.1010.10">
    <property type="entry name" value="Cobalt-precorrin-4 Transmethylase, Domain 1"/>
    <property type="match status" value="1"/>
</dbReference>
<dbReference type="InterPro" id="IPR012818">
    <property type="entry name" value="CbiE"/>
</dbReference>
<keyword evidence="4" id="KW-0808">Transferase</keyword>
<dbReference type="InterPro" id="IPR029063">
    <property type="entry name" value="SAM-dependent_MTases_sf"/>
</dbReference>
<dbReference type="InterPro" id="IPR014008">
    <property type="entry name" value="Cbl_synth_MTase_CbiT"/>
</dbReference>
<dbReference type="InterPro" id="IPR006365">
    <property type="entry name" value="Cbl_synth_CobL"/>
</dbReference>
<evidence type="ECO:0000256" key="5">
    <source>
        <dbReference type="ARBA" id="ARBA00022691"/>
    </source>
</evidence>
<evidence type="ECO:0000256" key="4">
    <source>
        <dbReference type="ARBA" id="ARBA00022679"/>
    </source>
</evidence>
<keyword evidence="3" id="KW-0489">Methyltransferase</keyword>
<keyword evidence="8" id="KW-1185">Reference proteome</keyword>
<sequence length="394" mass="41678">MIVVVGIGADGMSGLSTASRTELSRATVVYGSPRQLDLLDDSVSARRRAWPTPLLPALRALLDDAYEGHDVHVVASGDPLLHGIGNTLIRMYGSERVAVLPHVSSVTLACARVGWAVQDTEIISLVTAPAHTAVRRGGQAVVLSRDADSPAALARLLAETGRGDSELTVLEQLGGPLERRRSATAREWAGRPPQDVDKLNVMAVRYLPDERVAHALPDDVFAHDGQITKQSVRAVTLAALGPRPGEVLWDVGSGSGSIAVEWCRSASGCAAVAFERDAARRARVERNAVAFGVAVDVRGAAPAHFDGAPEPSAVFVGGGLTQPGVLEGCFDHLPVGGRLVANVVTVESEAVVSQWYSRLGGTLRRFQHYHGEPVGGFTGFRPAMPVTQWVVSKP</sequence>
<evidence type="ECO:0000256" key="1">
    <source>
        <dbReference type="ARBA" id="ARBA00004953"/>
    </source>
</evidence>
<dbReference type="CDD" id="cd11644">
    <property type="entry name" value="Precorrin-6Y-MT"/>
    <property type="match status" value="1"/>
</dbReference>
<name>A0A9X3BVR2_9MYCO</name>
<reference evidence="7" key="1">
    <citation type="submission" date="2020-07" db="EMBL/GenBank/DDBJ databases">
        <authorList>
            <person name="Pettersson B.M.F."/>
            <person name="Behra P.R.K."/>
            <person name="Ramesh M."/>
            <person name="Das S."/>
            <person name="Dasgupta S."/>
            <person name="Kirsebom L.A."/>
        </authorList>
    </citation>
    <scope>NUCLEOTIDE SEQUENCE</scope>
    <source>
        <strain evidence="7">DSM 44838</strain>
    </source>
</reference>
<dbReference type="Pfam" id="PF00590">
    <property type="entry name" value="TP_methylase"/>
    <property type="match status" value="1"/>
</dbReference>
<dbReference type="InterPro" id="IPR035996">
    <property type="entry name" value="4pyrrol_Methylase_sf"/>
</dbReference>
<dbReference type="Proteomes" id="UP001141629">
    <property type="component" value="Unassembled WGS sequence"/>
</dbReference>
<evidence type="ECO:0000256" key="2">
    <source>
        <dbReference type="ARBA" id="ARBA00022573"/>
    </source>
</evidence>
<organism evidence="7 8">
    <name type="scientific">Mycobacterium yunnanensis</name>
    <dbReference type="NCBI Taxonomy" id="368477"/>
    <lineage>
        <taxon>Bacteria</taxon>
        <taxon>Bacillati</taxon>
        <taxon>Actinomycetota</taxon>
        <taxon>Actinomycetes</taxon>
        <taxon>Mycobacteriales</taxon>
        <taxon>Mycobacteriaceae</taxon>
        <taxon>Mycobacterium</taxon>
    </lineage>
</organism>
<dbReference type="RefSeq" id="WP_263998534.1">
    <property type="nucleotide sequence ID" value="NZ_JACKVK010000013.1"/>
</dbReference>
<accession>A0A9X3BVR2</accession>
<dbReference type="NCBIfam" id="TIGR02469">
    <property type="entry name" value="CbiT"/>
    <property type="match status" value="1"/>
</dbReference>
<dbReference type="GO" id="GO:0009236">
    <property type="term" value="P:cobalamin biosynthetic process"/>
    <property type="evidence" value="ECO:0007669"/>
    <property type="project" value="UniProtKB-KW"/>
</dbReference>
<evidence type="ECO:0000313" key="7">
    <source>
        <dbReference type="EMBL" id="MCV7423575.1"/>
    </source>
</evidence>
<dbReference type="InterPro" id="IPR014777">
    <property type="entry name" value="4pyrrole_Mease_sub1"/>
</dbReference>
<evidence type="ECO:0000256" key="3">
    <source>
        <dbReference type="ARBA" id="ARBA00022603"/>
    </source>
</evidence>
<dbReference type="AlphaFoldDB" id="A0A9X3BVR2"/>
<keyword evidence="5" id="KW-0949">S-adenosyl-L-methionine</keyword>
<dbReference type="Gene3D" id="3.40.50.150">
    <property type="entry name" value="Vaccinia Virus protein VP39"/>
    <property type="match status" value="1"/>
</dbReference>
<dbReference type="EMBL" id="JACKVK010000013">
    <property type="protein sequence ID" value="MCV7423575.1"/>
    <property type="molecule type" value="Genomic_DNA"/>
</dbReference>
<reference evidence="7" key="2">
    <citation type="journal article" date="2022" name="BMC Genomics">
        <title>Comparative genome analysis of mycobacteria focusing on tRNA and non-coding RNA.</title>
        <authorList>
            <person name="Behra P.R.K."/>
            <person name="Pettersson B.M.F."/>
            <person name="Ramesh M."/>
            <person name="Das S."/>
            <person name="Dasgupta S."/>
            <person name="Kirsebom L.A."/>
        </authorList>
    </citation>
    <scope>NUCLEOTIDE SEQUENCE</scope>
    <source>
        <strain evidence="7">DSM 44838</strain>
    </source>
</reference>
<dbReference type="NCBIfam" id="TIGR02467">
    <property type="entry name" value="CbiE"/>
    <property type="match status" value="1"/>
</dbReference>
<proteinExistence type="predicted"/>
<keyword evidence="2" id="KW-0169">Cobalamin biosynthesis</keyword>
<feature type="domain" description="Tetrapyrrole methylase" evidence="6">
    <location>
        <begin position="1"/>
        <end position="187"/>
    </location>
</feature>
<dbReference type="SUPFAM" id="SSF53335">
    <property type="entry name" value="S-adenosyl-L-methionine-dependent methyltransferases"/>
    <property type="match status" value="1"/>
</dbReference>
<dbReference type="InterPro" id="IPR050714">
    <property type="entry name" value="Cobalamin_biosynth_MTase"/>
</dbReference>
<gene>
    <name evidence="7" type="primary">cbiE</name>
    <name evidence="7" type="ORF">H7K45_23755</name>
</gene>
<dbReference type="PANTHER" id="PTHR43182">
    <property type="entry name" value="COBALT-PRECORRIN-6B C(15)-METHYLTRANSFERASE (DECARBOXYLATING)"/>
    <property type="match status" value="1"/>
</dbReference>
<comment type="pathway">
    <text evidence="1">Cofactor biosynthesis; adenosylcobalamin biosynthesis.</text>
</comment>
<dbReference type="GO" id="GO:0008276">
    <property type="term" value="F:protein methyltransferase activity"/>
    <property type="evidence" value="ECO:0007669"/>
    <property type="project" value="InterPro"/>
</dbReference>
<comment type="caution">
    <text evidence="7">The sequence shown here is derived from an EMBL/GenBank/DDBJ whole genome shotgun (WGS) entry which is preliminary data.</text>
</comment>
<dbReference type="GO" id="GO:0032259">
    <property type="term" value="P:methylation"/>
    <property type="evidence" value="ECO:0007669"/>
    <property type="project" value="UniProtKB-KW"/>
</dbReference>
<dbReference type="PIRSF" id="PIRSF036428">
    <property type="entry name" value="CobL"/>
    <property type="match status" value="1"/>
</dbReference>